<proteinExistence type="predicted"/>
<gene>
    <name evidence="3" type="ORF">C24_LOCUS11771</name>
</gene>
<name>A0A5S9X9M9_ARATH</name>
<feature type="region of interest" description="Disordered" evidence="1">
    <location>
        <begin position="11"/>
        <end position="42"/>
    </location>
</feature>
<evidence type="ECO:0000256" key="1">
    <source>
        <dbReference type="SAM" id="MobiDB-lite"/>
    </source>
</evidence>
<dbReference type="OrthoDB" id="1925408at2759"/>
<evidence type="ECO:0000313" key="3">
    <source>
        <dbReference type="EMBL" id="CAA0381520.1"/>
    </source>
</evidence>
<evidence type="ECO:0000313" key="4">
    <source>
        <dbReference type="Proteomes" id="UP000434276"/>
    </source>
</evidence>
<sequence>MLHLLLLSDEEHSTTNSMPPSSSASRSASNHSSSSSSSSSSLHLCKHSPSATLDLLILILVLFSGAFLLSSYFSYLFHSFSLLSSHFPSLSSLIFSDDEDLSSIPPASYFFAFAVFFAASIAFLDLCCGPRSRKCRNPKCKGLKKAMEFDLQLQTEECVKSGATKEIDRLPWKGGSESNPDYECLRAELRRMAPPNGRAVLLFRSRCGCPVAKLEGWGPKRGRRHKKESEDMMFGVVMFIRCSASYVSGITGVFSCSRFEFKGNSTGKSDVKKCGNLVNRV</sequence>
<dbReference type="PANTHER" id="PTHR47479:SF2">
    <property type="entry name" value="OS05G0393200 PROTEIN"/>
    <property type="match status" value="1"/>
</dbReference>
<reference evidence="3 4" key="1">
    <citation type="submission" date="2019-12" db="EMBL/GenBank/DDBJ databases">
        <authorList>
            <person name="Jiao W.-B."/>
            <person name="Schneeberger K."/>
        </authorList>
    </citation>
    <scope>NUCLEOTIDE SEQUENCE [LARGE SCALE GENOMIC DNA]</scope>
    <source>
        <strain evidence="4">cv. C24</strain>
    </source>
</reference>
<feature type="compositionally biased region" description="Low complexity" evidence="1">
    <location>
        <begin position="14"/>
        <end position="41"/>
    </location>
</feature>
<evidence type="ECO:0000256" key="2">
    <source>
        <dbReference type="SAM" id="Phobius"/>
    </source>
</evidence>
<keyword evidence="2" id="KW-0812">Transmembrane</keyword>
<protein>
    <recommendedName>
        <fullName evidence="5">Ribosomal protein L34e superfamily protein</fullName>
    </recommendedName>
</protein>
<dbReference type="InterPro" id="IPR044196">
    <property type="entry name" value="At5g19025-like"/>
</dbReference>
<feature type="transmembrane region" description="Helical" evidence="2">
    <location>
        <begin position="233"/>
        <end position="254"/>
    </location>
</feature>
<feature type="transmembrane region" description="Helical" evidence="2">
    <location>
        <begin position="107"/>
        <end position="128"/>
    </location>
</feature>
<accession>A0A5S9X9M9</accession>
<keyword evidence="2" id="KW-1133">Transmembrane helix</keyword>
<dbReference type="EMBL" id="CACSHJ010000089">
    <property type="protein sequence ID" value="CAA0381520.1"/>
    <property type="molecule type" value="Genomic_DNA"/>
</dbReference>
<organism evidence="3 4">
    <name type="scientific">Arabidopsis thaliana</name>
    <name type="common">Mouse-ear cress</name>
    <dbReference type="NCBI Taxonomy" id="3702"/>
    <lineage>
        <taxon>Eukaryota</taxon>
        <taxon>Viridiplantae</taxon>
        <taxon>Streptophyta</taxon>
        <taxon>Embryophyta</taxon>
        <taxon>Tracheophyta</taxon>
        <taxon>Spermatophyta</taxon>
        <taxon>Magnoliopsida</taxon>
        <taxon>eudicotyledons</taxon>
        <taxon>Gunneridae</taxon>
        <taxon>Pentapetalae</taxon>
        <taxon>rosids</taxon>
        <taxon>malvids</taxon>
        <taxon>Brassicales</taxon>
        <taxon>Brassicaceae</taxon>
        <taxon>Camelineae</taxon>
        <taxon>Arabidopsis</taxon>
    </lineage>
</organism>
<dbReference type="AlphaFoldDB" id="A0A5S9X9M9"/>
<dbReference type="Proteomes" id="UP000434276">
    <property type="component" value="Unassembled WGS sequence"/>
</dbReference>
<dbReference type="ExpressionAtlas" id="A0A5S9X9M9">
    <property type="expression patterns" value="baseline and differential"/>
</dbReference>
<evidence type="ECO:0008006" key="5">
    <source>
        <dbReference type="Google" id="ProtNLM"/>
    </source>
</evidence>
<dbReference type="PANTHER" id="PTHR47479">
    <property type="entry name" value="OS05G0393200 PROTEIN"/>
    <property type="match status" value="1"/>
</dbReference>
<feature type="transmembrane region" description="Helical" evidence="2">
    <location>
        <begin position="55"/>
        <end position="77"/>
    </location>
</feature>
<keyword evidence="2" id="KW-0472">Membrane</keyword>